<protein>
    <submittedName>
        <fullName evidence="1">Uncharacterized protein</fullName>
    </submittedName>
</protein>
<dbReference type="AlphaFoldDB" id="M2PJI2"/>
<sequence>MVLLFSSPLMDVTPMPALLISVLGCRCAHFRQGRTLEYVHEIQFLVARAELHHQRGGLCVCAADGDRPRGRDASLL</sequence>
<gene>
    <name evidence="1" type="ORF">CERSUDRAFT_84466</name>
</gene>
<proteinExistence type="predicted"/>
<feature type="non-terminal residue" evidence="1">
    <location>
        <position position="76"/>
    </location>
</feature>
<keyword evidence="2" id="KW-1185">Reference proteome</keyword>
<dbReference type="HOGENOM" id="CLU_2661154_0_0_1"/>
<dbReference type="Proteomes" id="UP000016930">
    <property type="component" value="Unassembled WGS sequence"/>
</dbReference>
<reference evidence="1 2" key="1">
    <citation type="journal article" date="2012" name="Proc. Natl. Acad. Sci. U.S.A.">
        <title>Comparative genomics of Ceriporiopsis subvermispora and Phanerochaete chrysosporium provide insight into selective ligninolysis.</title>
        <authorList>
            <person name="Fernandez-Fueyo E."/>
            <person name="Ruiz-Duenas F.J."/>
            <person name="Ferreira P."/>
            <person name="Floudas D."/>
            <person name="Hibbett D.S."/>
            <person name="Canessa P."/>
            <person name="Larrondo L.F."/>
            <person name="James T.Y."/>
            <person name="Seelenfreund D."/>
            <person name="Lobos S."/>
            <person name="Polanco R."/>
            <person name="Tello M."/>
            <person name="Honda Y."/>
            <person name="Watanabe T."/>
            <person name="Watanabe T."/>
            <person name="Ryu J.S."/>
            <person name="Kubicek C.P."/>
            <person name="Schmoll M."/>
            <person name="Gaskell J."/>
            <person name="Hammel K.E."/>
            <person name="St John F.J."/>
            <person name="Vanden Wymelenberg A."/>
            <person name="Sabat G."/>
            <person name="Splinter BonDurant S."/>
            <person name="Syed K."/>
            <person name="Yadav J.S."/>
            <person name="Doddapaneni H."/>
            <person name="Subramanian V."/>
            <person name="Lavin J.L."/>
            <person name="Oguiza J.A."/>
            <person name="Perez G."/>
            <person name="Pisabarro A.G."/>
            <person name="Ramirez L."/>
            <person name="Santoyo F."/>
            <person name="Master E."/>
            <person name="Coutinho P.M."/>
            <person name="Henrissat B."/>
            <person name="Lombard V."/>
            <person name="Magnuson J.K."/>
            <person name="Kuees U."/>
            <person name="Hori C."/>
            <person name="Igarashi K."/>
            <person name="Samejima M."/>
            <person name="Held B.W."/>
            <person name="Barry K.W."/>
            <person name="LaButti K.M."/>
            <person name="Lapidus A."/>
            <person name="Lindquist E.A."/>
            <person name="Lucas S.M."/>
            <person name="Riley R."/>
            <person name="Salamov A.A."/>
            <person name="Hoffmeister D."/>
            <person name="Schwenk D."/>
            <person name="Hadar Y."/>
            <person name="Yarden O."/>
            <person name="de Vries R.P."/>
            <person name="Wiebenga A."/>
            <person name="Stenlid J."/>
            <person name="Eastwood D."/>
            <person name="Grigoriev I.V."/>
            <person name="Berka R.M."/>
            <person name="Blanchette R.A."/>
            <person name="Kersten P."/>
            <person name="Martinez A.T."/>
            <person name="Vicuna R."/>
            <person name="Cullen D."/>
        </authorList>
    </citation>
    <scope>NUCLEOTIDE SEQUENCE [LARGE SCALE GENOMIC DNA]</scope>
    <source>
        <strain evidence="1 2">B</strain>
    </source>
</reference>
<organism evidence="1 2">
    <name type="scientific">Ceriporiopsis subvermispora (strain B)</name>
    <name type="common">White-rot fungus</name>
    <name type="synonym">Gelatoporia subvermispora</name>
    <dbReference type="NCBI Taxonomy" id="914234"/>
    <lineage>
        <taxon>Eukaryota</taxon>
        <taxon>Fungi</taxon>
        <taxon>Dikarya</taxon>
        <taxon>Basidiomycota</taxon>
        <taxon>Agaricomycotina</taxon>
        <taxon>Agaricomycetes</taxon>
        <taxon>Polyporales</taxon>
        <taxon>Gelatoporiaceae</taxon>
        <taxon>Gelatoporia</taxon>
    </lineage>
</organism>
<name>M2PJI2_CERS8</name>
<evidence type="ECO:0000313" key="2">
    <source>
        <dbReference type="Proteomes" id="UP000016930"/>
    </source>
</evidence>
<evidence type="ECO:0000313" key="1">
    <source>
        <dbReference type="EMBL" id="EMD36354.1"/>
    </source>
</evidence>
<accession>M2PJI2</accession>
<dbReference type="EMBL" id="KB445798">
    <property type="protein sequence ID" value="EMD36354.1"/>
    <property type="molecule type" value="Genomic_DNA"/>
</dbReference>